<comment type="caution">
    <text evidence="1">The sequence shown here is derived from an EMBL/GenBank/DDBJ whole genome shotgun (WGS) entry which is preliminary data.</text>
</comment>
<evidence type="ECO:0000313" key="1">
    <source>
        <dbReference type="EMBL" id="PCK14773.1"/>
    </source>
</evidence>
<dbReference type="AlphaFoldDB" id="A0A2A5IC01"/>
<dbReference type="Pfam" id="PF23857">
    <property type="entry name" value="Phage_TAC_19"/>
    <property type="match status" value="1"/>
</dbReference>
<proteinExistence type="predicted"/>
<gene>
    <name evidence="1" type="ORF">CEY02_21130</name>
</gene>
<name>A0A2A5IC01_BACPU</name>
<sequence>MTQKQISISIWFEEEKKHKTFIAPRTNAKTLYEAFELDEKATEAENAKELVKSMDERIKFIVRVFQNQFTFDQFREGFQSFEIANAVRKVMLEIMGIKVAETQEEKDFLPDMKA</sequence>
<protein>
    <submittedName>
        <fullName evidence="1">Uncharacterized protein</fullName>
    </submittedName>
</protein>
<dbReference type="InterPro" id="IPR057006">
    <property type="entry name" value="Phage_TAC_19"/>
</dbReference>
<evidence type="ECO:0000313" key="2">
    <source>
        <dbReference type="Proteomes" id="UP000228754"/>
    </source>
</evidence>
<dbReference type="EMBL" id="NKHG01000255">
    <property type="protein sequence ID" value="PCK14773.1"/>
    <property type="molecule type" value="Genomic_DNA"/>
</dbReference>
<dbReference type="Proteomes" id="UP000228754">
    <property type="component" value="Unassembled WGS sequence"/>
</dbReference>
<dbReference type="RefSeq" id="WP_099682828.1">
    <property type="nucleotide sequence ID" value="NZ_VDOS01000032.1"/>
</dbReference>
<accession>A0A2A5IC01</accession>
<dbReference type="NCBIfam" id="NF047360">
    <property type="entry name" value="tail_chap_PVL"/>
    <property type="match status" value="1"/>
</dbReference>
<dbReference type="OrthoDB" id="2919846at2"/>
<organism evidence="1 2">
    <name type="scientific">Bacillus pumilus</name>
    <name type="common">Bacillus mesentericus</name>
    <dbReference type="NCBI Taxonomy" id="1408"/>
    <lineage>
        <taxon>Bacteria</taxon>
        <taxon>Bacillati</taxon>
        <taxon>Bacillota</taxon>
        <taxon>Bacilli</taxon>
        <taxon>Bacillales</taxon>
        <taxon>Bacillaceae</taxon>
        <taxon>Bacillus</taxon>
    </lineage>
</organism>
<reference evidence="1 2" key="1">
    <citation type="submission" date="2017-06" db="EMBL/GenBank/DDBJ databases">
        <title>Draft Genome Sequence of Bacillus sp Strain 36R Isolated from saline sediment at Atanasia, Sonora, Mexico.</title>
        <authorList>
            <person name="Sanchez Diaz R."/>
            <person name="Quiroz Macias M.E."/>
            <person name="Ibarra Gamez J.C."/>
            <person name="Enciso Ibarra J."/>
            <person name="Gomez Gil B."/>
            <person name="Galaviz Silva L."/>
        </authorList>
    </citation>
    <scope>NUCLEOTIDE SEQUENCE [LARGE SCALE GENOMIC DNA]</scope>
    <source>
        <strain evidence="1 2">36R_ATNSAL</strain>
    </source>
</reference>